<dbReference type="PROSITE" id="PS00878">
    <property type="entry name" value="ODR_DC_2_1"/>
    <property type="match status" value="1"/>
</dbReference>
<evidence type="ECO:0000256" key="1">
    <source>
        <dbReference type="ARBA" id="ARBA00001933"/>
    </source>
</evidence>
<dbReference type="Gene3D" id="3.20.20.10">
    <property type="entry name" value="Alanine racemase"/>
    <property type="match status" value="1"/>
</dbReference>
<dbReference type="InterPro" id="IPR000183">
    <property type="entry name" value="Orn/DAP/Arg_de-COase"/>
</dbReference>
<comment type="caution">
    <text evidence="5">The sequence shown here is derived from an EMBL/GenBank/DDBJ whole genome shotgun (WGS) entry which is preliminary data.</text>
</comment>
<proteinExistence type="predicted"/>
<dbReference type="Proteomes" id="UP000722989">
    <property type="component" value="Unassembled WGS sequence"/>
</dbReference>
<evidence type="ECO:0000313" key="5">
    <source>
        <dbReference type="EMBL" id="NJC72465.1"/>
    </source>
</evidence>
<dbReference type="PANTHER" id="PTHR43727">
    <property type="entry name" value="DIAMINOPIMELATE DECARBOXYLASE"/>
    <property type="match status" value="1"/>
</dbReference>
<organism evidence="5 6">
    <name type="scientific">Planosporangium thailandense</name>
    <dbReference type="NCBI Taxonomy" id="765197"/>
    <lineage>
        <taxon>Bacteria</taxon>
        <taxon>Bacillati</taxon>
        <taxon>Actinomycetota</taxon>
        <taxon>Actinomycetes</taxon>
        <taxon>Micromonosporales</taxon>
        <taxon>Micromonosporaceae</taxon>
        <taxon>Planosporangium</taxon>
    </lineage>
</organism>
<comment type="cofactor">
    <cofactor evidence="1">
        <name>pyridoxal 5'-phosphate</name>
        <dbReference type="ChEBI" id="CHEBI:597326"/>
    </cofactor>
</comment>
<gene>
    <name evidence="5" type="ORF">HC031_22490</name>
</gene>
<dbReference type="InterPro" id="IPR022653">
    <property type="entry name" value="De-COase2_pyr-phos_BS"/>
</dbReference>
<dbReference type="InterPro" id="IPR029066">
    <property type="entry name" value="PLP-binding_barrel"/>
</dbReference>
<feature type="domain" description="Orn/DAP/Arg decarboxylase 2 N-terminal" evidence="4">
    <location>
        <begin position="48"/>
        <end position="258"/>
    </location>
</feature>
<evidence type="ECO:0000313" key="6">
    <source>
        <dbReference type="Proteomes" id="UP000722989"/>
    </source>
</evidence>
<dbReference type="InterPro" id="IPR009006">
    <property type="entry name" value="Ala_racemase/Decarboxylase_C"/>
</dbReference>
<protein>
    <submittedName>
        <fullName evidence="5">Decarboxylase</fullName>
    </submittedName>
</protein>
<dbReference type="EMBL" id="JAATVY010000018">
    <property type="protein sequence ID" value="NJC72465.1"/>
    <property type="molecule type" value="Genomic_DNA"/>
</dbReference>
<dbReference type="PRINTS" id="PR01179">
    <property type="entry name" value="ODADCRBXLASE"/>
</dbReference>
<dbReference type="PANTHER" id="PTHR43727:SF2">
    <property type="entry name" value="GROUP IV DECARBOXYLASE"/>
    <property type="match status" value="1"/>
</dbReference>
<accession>A0ABX0Y297</accession>
<dbReference type="InterPro" id="IPR022644">
    <property type="entry name" value="De-COase2_N"/>
</dbReference>
<evidence type="ECO:0000259" key="4">
    <source>
        <dbReference type="Pfam" id="PF02784"/>
    </source>
</evidence>
<dbReference type="SUPFAM" id="SSF50621">
    <property type="entry name" value="Alanine racemase C-terminal domain-like"/>
    <property type="match status" value="1"/>
</dbReference>
<dbReference type="Pfam" id="PF02784">
    <property type="entry name" value="Orn_Arg_deC_N"/>
    <property type="match status" value="1"/>
</dbReference>
<name>A0ABX0Y297_9ACTN</name>
<keyword evidence="3" id="KW-0663">Pyridoxal phosphate</keyword>
<dbReference type="Gene3D" id="2.40.37.10">
    <property type="entry name" value="Lyase, Ornithine Decarboxylase, Chain A, domain 1"/>
    <property type="match status" value="1"/>
</dbReference>
<keyword evidence="6" id="KW-1185">Reference proteome</keyword>
<keyword evidence="2" id="KW-0456">Lyase</keyword>
<evidence type="ECO:0000256" key="3">
    <source>
        <dbReference type="ARBA" id="ARBA00022898"/>
    </source>
</evidence>
<reference evidence="5 6" key="1">
    <citation type="submission" date="2020-03" db="EMBL/GenBank/DDBJ databases">
        <title>WGS of the type strain of Planosporangium spp.</title>
        <authorList>
            <person name="Thawai C."/>
        </authorList>
    </citation>
    <scope>NUCLEOTIDE SEQUENCE [LARGE SCALE GENOMIC DNA]</scope>
    <source>
        <strain evidence="5 6">TBRC 5610</strain>
    </source>
</reference>
<sequence length="479" mass="51737">MAGLAPRIHPLVASFLRRRDLLDEVVARFGSPVHVVFPEVFAENVAAFRALLDGYGFRYRICYAHKVNQSRALVRAALRAGLGVDVASPGELANALASGFTTDHIEVTGPKGDAFLRDLVTHELTVNVDNLWELDRVACLAARQSGGHRAAVLLRMCGFGSSDRATPASRFGIPLAQATRALELVRQRHDVLDFRGLSFHLDTNDVRDKVAAVDACLALVERAYALGLTPRVLDVGGGFRQVFLADAGAFDDYLHALRRGLAGDGEPLTWAGHTFGYSYDGGAVRGIPVFHKYGNSTPGPEFLRELLDSPLDGHDGRTVAQVLADNLLELWVEPGKALVDQAGLTLAGVEFVKEAADGSVLVNLDIARDTITPADQEVMVDPAIVYRGARQDYRHEPCGVYFAGNLCLERDMVSNHKIWLERLPLPGDLVVFVNTAGYQMDLSASQALMRPRPPKLAAVRGGADFTVHPDAAYGVVGGG</sequence>
<evidence type="ECO:0000256" key="2">
    <source>
        <dbReference type="ARBA" id="ARBA00022793"/>
    </source>
</evidence>
<keyword evidence="2" id="KW-0210">Decarboxylase</keyword>
<dbReference type="RefSeq" id="WP_167927366.1">
    <property type="nucleotide sequence ID" value="NZ_JAATVY010000018.1"/>
</dbReference>
<dbReference type="SUPFAM" id="SSF51419">
    <property type="entry name" value="PLP-binding barrel"/>
    <property type="match status" value="1"/>
</dbReference>